<dbReference type="Proteomes" id="UP000193675">
    <property type="component" value="Unassembled WGS sequence"/>
</dbReference>
<dbReference type="AlphaFoldDB" id="A0A1X1A5M8"/>
<protein>
    <submittedName>
        <fullName evidence="1">Uncharacterized protein</fullName>
    </submittedName>
</protein>
<gene>
    <name evidence="1" type="ORF">B7H17_25130</name>
</gene>
<dbReference type="EMBL" id="NBWC01000049">
    <property type="protein sequence ID" value="ORL58814.1"/>
    <property type="molecule type" value="Genomic_DNA"/>
</dbReference>
<proteinExistence type="predicted"/>
<reference evidence="1 2" key="1">
    <citation type="submission" date="2017-04" db="EMBL/GenBank/DDBJ databases">
        <title>Presence of VIM-2 positive Pseudomonas species in chickens and their surrounding environment.</title>
        <authorList>
            <person name="Zhang R."/>
        </authorList>
    </citation>
    <scope>NUCLEOTIDE SEQUENCE [LARGE SCALE GENOMIC DNA]</scope>
    <source>
        <strain evidence="1 2">DZ-C18</strain>
    </source>
</reference>
<comment type="caution">
    <text evidence="1">The sequence shown here is derived from an EMBL/GenBank/DDBJ whole genome shotgun (WGS) entry which is preliminary data.</text>
</comment>
<evidence type="ECO:0000313" key="2">
    <source>
        <dbReference type="Proteomes" id="UP000193675"/>
    </source>
</evidence>
<organism evidence="1 2">
    <name type="scientific">Pseudomonas putida</name>
    <name type="common">Arthrobacter siderocapsulatus</name>
    <dbReference type="NCBI Taxonomy" id="303"/>
    <lineage>
        <taxon>Bacteria</taxon>
        <taxon>Pseudomonadati</taxon>
        <taxon>Pseudomonadota</taxon>
        <taxon>Gammaproteobacteria</taxon>
        <taxon>Pseudomonadales</taxon>
        <taxon>Pseudomonadaceae</taxon>
        <taxon>Pseudomonas</taxon>
    </lineage>
</organism>
<evidence type="ECO:0000313" key="1">
    <source>
        <dbReference type="EMBL" id="ORL58814.1"/>
    </source>
</evidence>
<accession>A0A1X1A5M8</accession>
<sequence length="130" mass="14487">MSRKLITDAISCFIDKRIFTQVFLRTAPKLSTQLDRPLTVALFGSAVFCEAEFSSTLFMFTVVCLGMFLTYWSPQGEAKLNAIEAAYGPRTKAQVWKICSVPSSKLEPIDVALIARRVGELKGFKEPSEN</sequence>
<name>A0A1X1A5M8_PSEPU</name>